<dbReference type="Proteomes" id="UP000234483">
    <property type="component" value="Unassembled WGS sequence"/>
</dbReference>
<protein>
    <submittedName>
        <fullName evidence="3">Uncharacterized protein</fullName>
    </submittedName>
</protein>
<feature type="transmembrane region" description="Helical" evidence="1">
    <location>
        <begin position="113"/>
        <end position="133"/>
    </location>
</feature>
<keyword evidence="1" id="KW-0472">Membrane</keyword>
<keyword evidence="1" id="KW-0812">Transmembrane</keyword>
<gene>
    <name evidence="2" type="ORF">C1707_11840</name>
    <name evidence="3" type="ORF">CFHF_08255</name>
</gene>
<evidence type="ECO:0000313" key="4">
    <source>
        <dbReference type="Proteomes" id="UP000234483"/>
    </source>
</evidence>
<dbReference type="AlphaFoldDB" id="A0A2N5CVH4"/>
<evidence type="ECO:0000313" key="5">
    <source>
        <dbReference type="Proteomes" id="UP000281192"/>
    </source>
</evidence>
<name>A0A2N5CVH4_9CAUL</name>
<dbReference type="OrthoDB" id="7190293at2"/>
<proteinExistence type="predicted"/>
<evidence type="ECO:0000313" key="3">
    <source>
        <dbReference type="EMBL" id="PLR17807.1"/>
    </source>
</evidence>
<dbReference type="Proteomes" id="UP000281192">
    <property type="component" value="Chromosome"/>
</dbReference>
<organism evidence="3 4">
    <name type="scientific">Caulobacter flavus</name>
    <dbReference type="NCBI Taxonomy" id="1679497"/>
    <lineage>
        <taxon>Bacteria</taxon>
        <taxon>Pseudomonadati</taxon>
        <taxon>Pseudomonadota</taxon>
        <taxon>Alphaproteobacteria</taxon>
        <taxon>Caulobacterales</taxon>
        <taxon>Caulobacteraceae</taxon>
        <taxon>Caulobacter</taxon>
    </lineage>
</organism>
<dbReference type="EMBL" id="CP026100">
    <property type="protein sequence ID" value="AYV46898.1"/>
    <property type="molecule type" value="Genomic_DNA"/>
</dbReference>
<dbReference type="EMBL" id="PJRQ01000015">
    <property type="protein sequence ID" value="PLR17807.1"/>
    <property type="molecule type" value="Genomic_DNA"/>
</dbReference>
<feature type="transmembrane region" description="Helical" evidence="1">
    <location>
        <begin position="55"/>
        <end position="75"/>
    </location>
</feature>
<sequence length="153" mass="16341">MRKASQQTSSLRFLGGAVFSLVAPSTMLAQGIIHIGEGALWAKQDPLLFTLTSPIFGAFFGWPFVIAGLLGWVVLDRLNRHYLWAAAGVGAAVGASVAFVAFRDGRFFGAPAAYPLCIGIGLLTGLGVWWIAYGRQSALPSTQPRRPPRPLSL</sequence>
<dbReference type="RefSeq" id="WP_101712539.1">
    <property type="nucleotide sequence ID" value="NZ_CP026100.1"/>
</dbReference>
<reference evidence="2 5" key="2">
    <citation type="submission" date="2018-01" db="EMBL/GenBank/DDBJ databases">
        <title>Complete genome sequence of Caulobacter flavus RHGG3.</title>
        <authorList>
            <person name="Yang E."/>
        </authorList>
    </citation>
    <scope>NUCLEOTIDE SEQUENCE [LARGE SCALE GENOMIC DNA]</scope>
    <source>
        <strain evidence="2 5">RHGG3</strain>
    </source>
</reference>
<feature type="transmembrane region" description="Helical" evidence="1">
    <location>
        <begin position="82"/>
        <end position="101"/>
    </location>
</feature>
<dbReference type="KEGG" id="cfh:C1707_11840"/>
<evidence type="ECO:0000256" key="1">
    <source>
        <dbReference type="SAM" id="Phobius"/>
    </source>
</evidence>
<accession>A0A2N5CVH4</accession>
<evidence type="ECO:0000313" key="2">
    <source>
        <dbReference type="EMBL" id="AYV46898.1"/>
    </source>
</evidence>
<keyword evidence="1" id="KW-1133">Transmembrane helix</keyword>
<keyword evidence="5" id="KW-1185">Reference proteome</keyword>
<reference evidence="3 4" key="1">
    <citation type="submission" date="2017-12" db="EMBL/GenBank/DDBJ databases">
        <title>The genome sequence of Caulobacter flavus CGMCC1 15093.</title>
        <authorList>
            <person name="Gao J."/>
            <person name="Mao X."/>
            <person name="Sun J."/>
        </authorList>
    </citation>
    <scope>NUCLEOTIDE SEQUENCE [LARGE SCALE GENOMIC DNA]</scope>
    <source>
        <strain evidence="3 4">CGMCC1 15093</strain>
    </source>
</reference>